<comment type="caution">
    <text evidence="1">The sequence shown here is derived from an EMBL/GenBank/DDBJ whole genome shotgun (WGS) entry which is preliminary data.</text>
</comment>
<evidence type="ECO:0000313" key="1">
    <source>
        <dbReference type="EMBL" id="EPJ35886.1"/>
    </source>
</evidence>
<proteinExistence type="predicted"/>
<name>S4MH88_9ACTN</name>
<organism evidence="1 2">
    <name type="scientific">Streptomyces afghaniensis 772</name>
    <dbReference type="NCBI Taxonomy" id="1283301"/>
    <lineage>
        <taxon>Bacteria</taxon>
        <taxon>Bacillati</taxon>
        <taxon>Actinomycetota</taxon>
        <taxon>Actinomycetes</taxon>
        <taxon>Kitasatosporales</taxon>
        <taxon>Streptomycetaceae</taxon>
        <taxon>Streptomyces</taxon>
    </lineage>
</organism>
<gene>
    <name evidence="1" type="ORF">STAFG_7068</name>
</gene>
<protein>
    <submittedName>
        <fullName evidence="1">Uncharacterized protein</fullName>
    </submittedName>
</protein>
<dbReference type="HOGENOM" id="CLU_3376231_0_0_11"/>
<accession>S4MH88</accession>
<keyword evidence="2" id="KW-1185">Reference proteome</keyword>
<dbReference type="EMBL" id="AOPY01001601">
    <property type="protein sequence ID" value="EPJ35886.1"/>
    <property type="molecule type" value="Genomic_DNA"/>
</dbReference>
<dbReference type="AlphaFoldDB" id="S4MH88"/>
<evidence type="ECO:0000313" key="2">
    <source>
        <dbReference type="Proteomes" id="UP000015001"/>
    </source>
</evidence>
<dbReference type="Proteomes" id="UP000015001">
    <property type="component" value="Unassembled WGS sequence"/>
</dbReference>
<reference evidence="1 2" key="1">
    <citation type="submission" date="2013-02" db="EMBL/GenBank/DDBJ databases">
        <title>Draft Genome Sequence of Streptomyces afghaniensis, Which Produces Compounds of the Julimycin B-Complex.</title>
        <authorList>
            <person name="Gruening B.A."/>
            <person name="Praeg A."/>
            <person name="Erxleben A."/>
            <person name="Guenther S."/>
            <person name="Fiedler H.-P."/>
            <person name="Goodfellow M."/>
            <person name="Mueller M."/>
        </authorList>
    </citation>
    <scope>NUCLEOTIDE SEQUENCE [LARGE SCALE GENOMIC DNA]</scope>
    <source>
        <strain evidence="1 2">772</strain>
    </source>
</reference>
<sequence length="34" mass="4041">MASRPGVRVLRDYVGREPRMRRQLFRCFGTLTKS</sequence>